<dbReference type="AlphaFoldDB" id="A0A8H6NW58"/>
<proteinExistence type="predicted"/>
<evidence type="ECO:0000256" key="1">
    <source>
        <dbReference type="SAM" id="MobiDB-lite"/>
    </source>
</evidence>
<dbReference type="EMBL" id="WIGM01000034">
    <property type="protein sequence ID" value="KAF6843676.1"/>
    <property type="molecule type" value="Genomic_DNA"/>
</dbReference>
<name>A0A8H6NW58_9PEZI</name>
<feature type="region of interest" description="Disordered" evidence="1">
    <location>
        <begin position="669"/>
        <end position="790"/>
    </location>
</feature>
<feature type="compositionally biased region" description="Basic residues" evidence="1">
    <location>
        <begin position="94"/>
        <end position="104"/>
    </location>
</feature>
<sequence>MGRLDNSTGSNTTAHSFASINRLDDNQSIIPWTSSRCRRLLRPLQTRIIALRKAIAAERIGVHNGPQLSNDLEILGQLPSKKTRFREGREKKERTRRPPRRTYSRKGSPNLHDQPSKAASRLPRQHSHATPLHVPNVPTPVLRRVKDPEALRASSEPAAAKGTLELELCVPQKSAKCTRLAKALGKLERTQCASQPSLYQLYGGLLHDLDALLYVTSPKRPPTGRKSLLSMCLRKVPCYAVEVEAWEQLRNANQGPISSIQRSSYTLRVYEDLEALVGTSAGRNHLRNLLRAHAIYLVQEVIAEGLLHADFVYVLIDHCRFVNCAHESAELMQALLNHSYQAQSEDGDKLASRANRNLLPRLSGIAEDTIFTSHLLAATTSLLLDTRIPAEALSTSALGFLWTKSASSMLDHMASPCAIRFAATGLGLLSYRLAAEGGGSKAYGGMKNASVQSALNSVLGAMSAMAMIAQDFGSITATVETKSSGRIQRLISQIFQEALTLTLSKGGTQEATYPLLLALFLSSCGPETDGAKAQVKTTLRTLWGAESRPCRKAVRATRECQLYDATVNLACSIAHSCSKGTTRPSSIYFADISESIDGLQIPRLASLRSDGAFLLAHKTDDLRDLIFAETLVGASTTQRPATGEMEAKPLFDGYRWEEGISEWIAVSPAAKHGSHRNIDGREYAPQGPAEVNPSLSTTTVPTGAETNRGNGSGEQPVSQYPLKRKRPQYKHDECMIKKPNKPSTGDDELSTRMSQENRPKNPGKGRLGSVRVETKGGNWRAVRSGQAGRRKALQQLTIAGNMTGHGDDDELGV</sequence>
<evidence type="ECO:0000313" key="3">
    <source>
        <dbReference type="Proteomes" id="UP000639643"/>
    </source>
</evidence>
<keyword evidence="3" id="KW-1185">Reference proteome</keyword>
<feature type="compositionally biased region" description="Polar residues" evidence="1">
    <location>
        <begin position="693"/>
        <end position="718"/>
    </location>
</feature>
<feature type="region of interest" description="Disordered" evidence="1">
    <location>
        <begin position="65"/>
        <end position="139"/>
    </location>
</feature>
<organism evidence="2 3">
    <name type="scientific">Colletotrichum musicola</name>
    <dbReference type="NCBI Taxonomy" id="2175873"/>
    <lineage>
        <taxon>Eukaryota</taxon>
        <taxon>Fungi</taxon>
        <taxon>Dikarya</taxon>
        <taxon>Ascomycota</taxon>
        <taxon>Pezizomycotina</taxon>
        <taxon>Sordariomycetes</taxon>
        <taxon>Hypocreomycetidae</taxon>
        <taxon>Glomerellales</taxon>
        <taxon>Glomerellaceae</taxon>
        <taxon>Colletotrichum</taxon>
        <taxon>Colletotrichum orchidearum species complex</taxon>
    </lineage>
</organism>
<comment type="caution">
    <text evidence="2">The sequence shown here is derived from an EMBL/GenBank/DDBJ whole genome shotgun (WGS) entry which is preliminary data.</text>
</comment>
<protein>
    <submittedName>
        <fullName evidence="2">Uncharacterized protein</fullName>
    </submittedName>
</protein>
<reference evidence="2" key="1">
    <citation type="journal article" date="2020" name="Phytopathology">
        <title>Genome Sequence Resources of Colletotrichum truncatum, C. plurivorum, C. musicola, and C. sojae: Four Species Pathogenic to Soybean (Glycine max).</title>
        <authorList>
            <person name="Rogerio F."/>
            <person name="Boufleur T.R."/>
            <person name="Ciampi-Guillardi M."/>
            <person name="Sukno S.A."/>
            <person name="Thon M.R."/>
            <person name="Massola Junior N.S."/>
            <person name="Baroncelli R."/>
        </authorList>
    </citation>
    <scope>NUCLEOTIDE SEQUENCE</scope>
    <source>
        <strain evidence="2">LFN0074</strain>
    </source>
</reference>
<evidence type="ECO:0000313" key="2">
    <source>
        <dbReference type="EMBL" id="KAF6843676.1"/>
    </source>
</evidence>
<dbReference type="OrthoDB" id="4159838at2759"/>
<dbReference type="Proteomes" id="UP000639643">
    <property type="component" value="Unassembled WGS sequence"/>
</dbReference>
<accession>A0A8H6NW58</accession>
<gene>
    <name evidence="2" type="ORF">CMUS01_01868</name>
</gene>